<accession>A0AAV4EKE4</accession>
<feature type="region of interest" description="Disordered" evidence="1">
    <location>
        <begin position="1"/>
        <end position="20"/>
    </location>
</feature>
<dbReference type="AlphaFoldDB" id="A0AAV4EKE4"/>
<sequence length="100" mass="11188">MNYSTEDVPGREANVFPASTMTSPPTSVATFTSVVVVSRSSRKARSFCHKAYPLLHIRPLVRRAQPSRKLLARCSTEVSRRIANYQARVMSEFVVTGSRE</sequence>
<dbReference type="Proteomes" id="UP000762676">
    <property type="component" value="Unassembled WGS sequence"/>
</dbReference>
<gene>
    <name evidence="2" type="ORF">ElyMa_003545500</name>
</gene>
<keyword evidence="3" id="KW-1185">Reference proteome</keyword>
<evidence type="ECO:0000256" key="1">
    <source>
        <dbReference type="SAM" id="MobiDB-lite"/>
    </source>
</evidence>
<protein>
    <submittedName>
        <fullName evidence="2">Uncharacterized protein</fullName>
    </submittedName>
</protein>
<reference evidence="2 3" key="1">
    <citation type="journal article" date="2021" name="Elife">
        <title>Chloroplast acquisition without the gene transfer in kleptoplastic sea slugs, Plakobranchus ocellatus.</title>
        <authorList>
            <person name="Maeda T."/>
            <person name="Takahashi S."/>
            <person name="Yoshida T."/>
            <person name="Shimamura S."/>
            <person name="Takaki Y."/>
            <person name="Nagai Y."/>
            <person name="Toyoda A."/>
            <person name="Suzuki Y."/>
            <person name="Arimoto A."/>
            <person name="Ishii H."/>
            <person name="Satoh N."/>
            <person name="Nishiyama T."/>
            <person name="Hasebe M."/>
            <person name="Maruyama T."/>
            <person name="Minagawa J."/>
            <person name="Obokata J."/>
            <person name="Shigenobu S."/>
        </authorList>
    </citation>
    <scope>NUCLEOTIDE SEQUENCE [LARGE SCALE GENOMIC DNA]</scope>
</reference>
<evidence type="ECO:0000313" key="2">
    <source>
        <dbReference type="EMBL" id="GFR60971.1"/>
    </source>
</evidence>
<comment type="caution">
    <text evidence="2">The sequence shown here is derived from an EMBL/GenBank/DDBJ whole genome shotgun (WGS) entry which is preliminary data.</text>
</comment>
<name>A0AAV4EKE4_9GAST</name>
<organism evidence="2 3">
    <name type="scientific">Elysia marginata</name>
    <dbReference type="NCBI Taxonomy" id="1093978"/>
    <lineage>
        <taxon>Eukaryota</taxon>
        <taxon>Metazoa</taxon>
        <taxon>Spiralia</taxon>
        <taxon>Lophotrochozoa</taxon>
        <taxon>Mollusca</taxon>
        <taxon>Gastropoda</taxon>
        <taxon>Heterobranchia</taxon>
        <taxon>Euthyneura</taxon>
        <taxon>Panpulmonata</taxon>
        <taxon>Sacoglossa</taxon>
        <taxon>Placobranchoidea</taxon>
        <taxon>Plakobranchidae</taxon>
        <taxon>Elysia</taxon>
    </lineage>
</organism>
<evidence type="ECO:0000313" key="3">
    <source>
        <dbReference type="Proteomes" id="UP000762676"/>
    </source>
</evidence>
<dbReference type="EMBL" id="BMAT01007256">
    <property type="protein sequence ID" value="GFR60971.1"/>
    <property type="molecule type" value="Genomic_DNA"/>
</dbReference>
<proteinExistence type="predicted"/>